<name>A0A5D4S2S7_9BACI</name>
<sequence>MATYYPNIDPTYLFKRQGTANDPFIPLVQNITVKTQKVTLKEIPSYIDKVKVSFSNGFPLTEITGSPISDGQYRVDYSTGMVHFNSAEDDKELKFEYSGTGHVNIGANRILLNTSATNNEEVSVQEIIDDQIELYAKAQESKELIENNQAVSKSEIDATNEKLSQQIDEVSTARGVEDTLANRLDKFDFEVSANTDNIGNRDGLPPWLDKSLYEIAKMQNDTMLQYGVNVKMPPYNAKCDGITDDTEAIRAAIKDAEEKGLNLIIPGVSVITGELEFKKPLVVSGVGTGAGYGDESLLNYNQISGFLVKGTGQRRIRTRRKFRATAMDSQDNPLSVALNVQSDNVVFRDFTVFLDFDKTDMSARNYGADWDVGIFVGCRTHFLQENINVLGYFREAGWYYDVTHATNLPRFNALDGTTYDNTNNVSGGDGCTMIKCFARGAKWGVFVAGAIKNDSNTNYYDELLQKTVSDYRGSFGFSDFTTISCSFYGTDHHSGYRRDSASGNYLTDTSGGVMFIDGAAANGSSTVQGMRFISTRFASYEPFRVRLDRCNRPIFIGCHVENRSSGGRRNPDGSLVDFNSDSQIYGLITATTKTNNVLVQGISGKINMAFIPSSISYHNYSPAGDSDGTRTTDILRASRFQSLSGDLELRSNLSTDGIRFRRGPDTVLYVTDYFNIYSHILPGGDGTIDIGNSNRRMRRIYSNEIVFKSPDGTKNFKLSVDNNGNIVTNQV</sequence>
<evidence type="ECO:0000313" key="2">
    <source>
        <dbReference type="Proteomes" id="UP000322997"/>
    </source>
</evidence>
<proteinExistence type="predicted"/>
<dbReference type="Proteomes" id="UP000322997">
    <property type="component" value="Unassembled WGS sequence"/>
</dbReference>
<accession>A0A5D4S2S7</accession>
<gene>
    <name evidence="1" type="ORF">FZC83_02470</name>
</gene>
<organism evidence="1 2">
    <name type="scientific">Rossellomorea marisflavi</name>
    <dbReference type="NCBI Taxonomy" id="189381"/>
    <lineage>
        <taxon>Bacteria</taxon>
        <taxon>Bacillati</taxon>
        <taxon>Bacillota</taxon>
        <taxon>Bacilli</taxon>
        <taxon>Bacillales</taxon>
        <taxon>Bacillaceae</taxon>
        <taxon>Rossellomorea</taxon>
    </lineage>
</organism>
<dbReference type="InterPro" id="IPR012334">
    <property type="entry name" value="Pectin_lyas_fold"/>
</dbReference>
<protein>
    <submittedName>
        <fullName evidence="1">Uncharacterized protein</fullName>
    </submittedName>
</protein>
<comment type="caution">
    <text evidence="1">The sequence shown here is derived from an EMBL/GenBank/DDBJ whole genome shotgun (WGS) entry which is preliminary data.</text>
</comment>
<dbReference type="InterPro" id="IPR011050">
    <property type="entry name" value="Pectin_lyase_fold/virulence"/>
</dbReference>
<dbReference type="Gene3D" id="2.160.20.10">
    <property type="entry name" value="Single-stranded right-handed beta-helix, Pectin lyase-like"/>
    <property type="match status" value="1"/>
</dbReference>
<dbReference type="RefSeq" id="WP_148984491.1">
    <property type="nucleotide sequence ID" value="NZ_JBNILK010000001.1"/>
</dbReference>
<evidence type="ECO:0000313" key="1">
    <source>
        <dbReference type="EMBL" id="TYS56458.1"/>
    </source>
</evidence>
<dbReference type="AlphaFoldDB" id="A0A5D4S2S7"/>
<dbReference type="EMBL" id="VTEQ01000001">
    <property type="protein sequence ID" value="TYS56458.1"/>
    <property type="molecule type" value="Genomic_DNA"/>
</dbReference>
<dbReference type="SUPFAM" id="SSF51126">
    <property type="entry name" value="Pectin lyase-like"/>
    <property type="match status" value="1"/>
</dbReference>
<reference evidence="1 2" key="1">
    <citation type="submission" date="2019-08" db="EMBL/GenBank/DDBJ databases">
        <title>Bacillus genomes from the desert of Cuatro Cienegas, Coahuila.</title>
        <authorList>
            <person name="Olmedo-Alvarez G."/>
        </authorList>
    </citation>
    <scope>NUCLEOTIDE SEQUENCE [LARGE SCALE GENOMIC DNA]</scope>
    <source>
        <strain evidence="1 2">CH108_3D</strain>
    </source>
</reference>